<sequence>MNGRILSAHVVRHGRASLHPLPSVMGSARFCLQVCAWKWPAGAIEKKSGTQSPRRTASGNIRPY</sequence>
<proteinExistence type="predicted"/>
<feature type="region of interest" description="Disordered" evidence="1">
    <location>
        <begin position="45"/>
        <end position="64"/>
    </location>
</feature>
<evidence type="ECO:0000313" key="2">
    <source>
        <dbReference type="EMBL" id="AKH45917.1"/>
    </source>
</evidence>
<organism evidence="2">
    <name type="scientific">uncultured marine virus</name>
    <dbReference type="NCBI Taxonomy" id="186617"/>
    <lineage>
        <taxon>Viruses</taxon>
        <taxon>environmental samples</taxon>
    </lineage>
</organism>
<accession>A0A0F7L397</accession>
<name>A0A0F7L397_9VIRU</name>
<feature type="compositionally biased region" description="Polar residues" evidence="1">
    <location>
        <begin position="49"/>
        <end position="64"/>
    </location>
</feature>
<reference evidence="2" key="2">
    <citation type="submission" date="2015-03" db="EMBL/GenBank/DDBJ databases">
        <authorList>
            <person name="Chow C.-E.T."/>
            <person name="Winget D.M."/>
            <person name="White R.A.III."/>
            <person name="Hallam S.J."/>
            <person name="Suttle C.A."/>
        </authorList>
    </citation>
    <scope>NUCLEOTIDE SEQUENCE</scope>
    <source>
        <strain evidence="2">Anoxic3_1</strain>
    </source>
</reference>
<evidence type="ECO:0000256" key="1">
    <source>
        <dbReference type="SAM" id="MobiDB-lite"/>
    </source>
</evidence>
<dbReference type="EMBL" id="KR029577">
    <property type="protein sequence ID" value="AKH45917.1"/>
    <property type="molecule type" value="Genomic_DNA"/>
</dbReference>
<reference evidence="2" key="1">
    <citation type="journal article" date="2015" name="Front. Microbiol.">
        <title>Combining genomic sequencing methods to explore viral diversity and reveal potential virus-host interactions.</title>
        <authorList>
            <person name="Chow C.E."/>
            <person name="Winget D.M."/>
            <person name="White R.A.III."/>
            <person name="Hallam S.J."/>
            <person name="Suttle C.A."/>
        </authorList>
    </citation>
    <scope>NUCLEOTIDE SEQUENCE</scope>
    <source>
        <strain evidence="2">Anoxic3_1</strain>
    </source>
</reference>
<protein>
    <submittedName>
        <fullName evidence="2">Uncharacterized protein</fullName>
    </submittedName>
</protein>